<dbReference type="PROSITE" id="PS51198">
    <property type="entry name" value="UVRD_HELICASE_ATP_BIND"/>
    <property type="match status" value="1"/>
</dbReference>
<evidence type="ECO:0000256" key="4">
    <source>
        <dbReference type="ARBA" id="ARBA00022801"/>
    </source>
</evidence>
<evidence type="ECO:0000256" key="2">
    <source>
        <dbReference type="ARBA" id="ARBA00022741"/>
    </source>
</evidence>
<evidence type="ECO:0000259" key="15">
    <source>
        <dbReference type="PROSITE" id="PS51198"/>
    </source>
</evidence>
<dbReference type="PANTHER" id="PTHR11070:SF67">
    <property type="entry name" value="DNA 3'-5' HELICASE"/>
    <property type="match status" value="1"/>
</dbReference>
<keyword evidence="4 14" id="KW-0378">Hydrolase</keyword>
<dbReference type="STRING" id="477690.SAMN05216474_2230"/>
<dbReference type="GO" id="GO:0016887">
    <property type="term" value="F:ATP hydrolysis activity"/>
    <property type="evidence" value="ECO:0007669"/>
    <property type="project" value="RHEA"/>
</dbReference>
<dbReference type="Gene3D" id="3.40.50.300">
    <property type="entry name" value="P-loop containing nucleotide triphosphate hydrolases"/>
    <property type="match status" value="3"/>
</dbReference>
<protein>
    <recommendedName>
        <fullName evidence="12">DNA 3'-5' helicase</fullName>
        <ecNumber evidence="12">5.6.2.4</ecNumber>
    </recommendedName>
</protein>
<dbReference type="GO" id="GO:0003677">
    <property type="term" value="F:DNA binding"/>
    <property type="evidence" value="ECO:0007669"/>
    <property type="project" value="UniProtKB-KW"/>
</dbReference>
<dbReference type="GO" id="GO:0000725">
    <property type="term" value="P:recombinational repair"/>
    <property type="evidence" value="ECO:0007669"/>
    <property type="project" value="TreeGrafter"/>
</dbReference>
<proteinExistence type="predicted"/>
<dbReference type="GO" id="GO:0004527">
    <property type="term" value="F:exonuclease activity"/>
    <property type="evidence" value="ECO:0007669"/>
    <property type="project" value="UniProtKB-KW"/>
</dbReference>
<dbReference type="Proteomes" id="UP000236454">
    <property type="component" value="Unassembled WGS sequence"/>
</dbReference>
<evidence type="ECO:0000256" key="14">
    <source>
        <dbReference type="PROSITE-ProRule" id="PRU00560"/>
    </source>
</evidence>
<evidence type="ECO:0000256" key="8">
    <source>
        <dbReference type="ARBA" id="ARBA00023125"/>
    </source>
</evidence>
<evidence type="ECO:0000256" key="10">
    <source>
        <dbReference type="ARBA" id="ARBA00023235"/>
    </source>
</evidence>
<dbReference type="GO" id="GO:0043138">
    <property type="term" value="F:3'-5' DNA helicase activity"/>
    <property type="evidence" value="ECO:0007669"/>
    <property type="project" value="UniProtKB-EC"/>
</dbReference>
<evidence type="ECO:0000256" key="9">
    <source>
        <dbReference type="ARBA" id="ARBA00023204"/>
    </source>
</evidence>
<evidence type="ECO:0000256" key="7">
    <source>
        <dbReference type="ARBA" id="ARBA00022840"/>
    </source>
</evidence>
<keyword evidence="3" id="KW-0227">DNA damage</keyword>
<dbReference type="InterPro" id="IPR027417">
    <property type="entry name" value="P-loop_NTPase"/>
</dbReference>
<dbReference type="Gene3D" id="1.10.3170.10">
    <property type="entry name" value="Recbcd, chain B, domain 2"/>
    <property type="match status" value="1"/>
</dbReference>
<dbReference type="RefSeq" id="WP_090249493.1">
    <property type="nucleotide sequence ID" value="NZ_FPAS01000003.1"/>
</dbReference>
<gene>
    <name evidence="17" type="ORF">SAMN05216474_2230</name>
</gene>
<dbReference type="EC" id="5.6.2.4" evidence="12"/>
<accession>A0A1I7AMN4</accession>
<evidence type="ECO:0000256" key="11">
    <source>
        <dbReference type="ARBA" id="ARBA00034617"/>
    </source>
</evidence>
<dbReference type="GO" id="GO:0005524">
    <property type="term" value="F:ATP binding"/>
    <property type="evidence" value="ECO:0007669"/>
    <property type="project" value="UniProtKB-UniRule"/>
</dbReference>
<feature type="binding site" evidence="14">
    <location>
        <begin position="15"/>
        <end position="22"/>
    </location>
    <ligand>
        <name>ATP</name>
        <dbReference type="ChEBI" id="CHEBI:30616"/>
    </ligand>
</feature>
<keyword evidence="2 14" id="KW-0547">Nucleotide-binding</keyword>
<reference evidence="17 18" key="1">
    <citation type="submission" date="2016-10" db="EMBL/GenBank/DDBJ databases">
        <authorList>
            <person name="de Groot N.N."/>
        </authorList>
    </citation>
    <scope>NUCLEOTIDE SEQUENCE [LARGE SCALE GENOMIC DNA]</scope>
    <source>
        <strain evidence="17 18">CGMCC 1.7005</strain>
    </source>
</reference>
<keyword evidence="6 17" id="KW-0269">Exonuclease</keyword>
<dbReference type="Pfam" id="PF00580">
    <property type="entry name" value="UvrD-helicase"/>
    <property type="match status" value="1"/>
</dbReference>
<evidence type="ECO:0000256" key="6">
    <source>
        <dbReference type="ARBA" id="ARBA00022839"/>
    </source>
</evidence>
<dbReference type="InterPro" id="IPR000212">
    <property type="entry name" value="DNA_helicase_UvrD/REP"/>
</dbReference>
<dbReference type="Gene3D" id="3.90.320.10">
    <property type="match status" value="1"/>
</dbReference>
<feature type="domain" description="UvrD-like helicase C-terminal" evidence="16">
    <location>
        <begin position="503"/>
        <end position="750"/>
    </location>
</feature>
<sequence>MEQALKSADLKILSASAGSGKTFNLVQEFLKLTLTYGEKGKFSSIIAMTFTNKASLEMKERIIDALDLLSNVYSTDSNLQKKRQLLLETTVNNTQLKKEEIENRARLVLKEILHHFEEFNVLTIDKFSLRLIRTFARDLDIQQDFKVVLEEKKLLEQVVDELLSKIGTEDNKRLTSLAVRYAKANLDEGEKWNFRKNLIDFSSVLIKESNQAFVEKVLEKEYTSEEYDSINAHLKHIKLEFENKITSWIEHFNSYGLSKGDLPGGVNGVLGLPDKLNKILGSSPQRLKTYKAVEEAIAGTNLKASHVFPDALKQSIIGLYTDTNKLADEYFCYNLLRKNFYNLALLKYVGEQLQNIRKDESIIRISEFNAMISKLISEENAPYIYERLGTKFSHYLLDEFQDTSRLQWLNLIPLLHESISQGHFNLIVGDPKQAIYRFRNGLVEQFIELPEIYNPDQDPKLGTISQQFKVQGEKLPLEDNWRSYKNIVEFNNAFFPEFIVPLHEDMQAAYHDVIQNPKGKDGGYVYFNHFTEKMNNAEYEELELHSIHQWIRECEADGFKRGDICLLARNASDGRRWAQYLTKQEENYKVVSSDSLAIGADKTIQLFIDYLNLRRNYNNHTKQTQFAVSFITRQQLDPLEELQSFWDGRVGKLNMEMFVQHYFESKEKLIFNYDNLYDLGQQFARLFKVDELNNPYLHHLMEMLQDFDVNEGPDIRAFLDYWLTGGSTQTVQIPENDEAIKIMTVHKSKGLEFPVVMLPNLGWKIKMDEKVFVEDDKEVYYTALKKKDAPDFIMDHYEEENYKKLMDEFNLLYVAMTRPVQRMYANVRKNAEGYVEDFVAKQLGDMQHSKLVKNEEEGIIQYSFGEKSLNTSSEEEQTNLFQPEALKDYLWFPEISLQDKEALEEEDLSRERRYGNQLHYLLSKVNQLEDLPKKLRALKIQGRLEQDMLDELEKDATKALTNSDYLTLMQQATKIMNEQEIILDKDDIRRPDKLILTENGVILVDYKTGKKQKKDEAQVKNYAFALRELGFAVVEGYLFYLKENEVKKVC</sequence>
<evidence type="ECO:0000256" key="12">
    <source>
        <dbReference type="ARBA" id="ARBA00034808"/>
    </source>
</evidence>
<dbReference type="OrthoDB" id="9810135at2"/>
<evidence type="ECO:0000256" key="3">
    <source>
        <dbReference type="ARBA" id="ARBA00022763"/>
    </source>
</evidence>
<dbReference type="Pfam" id="PF13361">
    <property type="entry name" value="UvrD_C"/>
    <property type="match status" value="1"/>
</dbReference>
<dbReference type="AlphaFoldDB" id="A0A1I7AMN4"/>
<feature type="domain" description="UvrD-like helicase ATP-binding" evidence="15">
    <location>
        <begin position="1"/>
        <end position="484"/>
    </location>
</feature>
<dbReference type="InterPro" id="IPR011604">
    <property type="entry name" value="PDDEXK-like_dom_sf"/>
</dbReference>
<evidence type="ECO:0000313" key="18">
    <source>
        <dbReference type="Proteomes" id="UP000236454"/>
    </source>
</evidence>
<evidence type="ECO:0000256" key="13">
    <source>
        <dbReference type="ARBA" id="ARBA00048988"/>
    </source>
</evidence>
<dbReference type="PROSITE" id="PS51217">
    <property type="entry name" value="UVRD_HELICASE_CTER"/>
    <property type="match status" value="1"/>
</dbReference>
<dbReference type="Pfam" id="PF01930">
    <property type="entry name" value="Cas_Cas4"/>
    <property type="match status" value="1"/>
</dbReference>
<evidence type="ECO:0000313" key="17">
    <source>
        <dbReference type="EMBL" id="SFT76113.1"/>
    </source>
</evidence>
<keyword evidence="1" id="KW-0540">Nuclease</keyword>
<dbReference type="GO" id="GO:0005829">
    <property type="term" value="C:cytosol"/>
    <property type="evidence" value="ECO:0007669"/>
    <property type="project" value="TreeGrafter"/>
</dbReference>
<keyword evidence="9" id="KW-0234">DNA repair</keyword>
<keyword evidence="7 14" id="KW-0067">ATP-binding</keyword>
<keyword evidence="8" id="KW-0238">DNA-binding</keyword>
<comment type="catalytic activity">
    <reaction evidence="13">
        <text>ATP + H2O = ADP + phosphate + H(+)</text>
        <dbReference type="Rhea" id="RHEA:13065"/>
        <dbReference type="ChEBI" id="CHEBI:15377"/>
        <dbReference type="ChEBI" id="CHEBI:15378"/>
        <dbReference type="ChEBI" id="CHEBI:30616"/>
        <dbReference type="ChEBI" id="CHEBI:43474"/>
        <dbReference type="ChEBI" id="CHEBI:456216"/>
        <dbReference type="EC" id="5.6.2.4"/>
    </reaction>
</comment>
<comment type="catalytic activity">
    <reaction evidence="11">
        <text>Couples ATP hydrolysis with the unwinding of duplex DNA by translocating in the 3'-5' direction.</text>
        <dbReference type="EC" id="5.6.2.4"/>
    </reaction>
</comment>
<keyword evidence="18" id="KW-1185">Reference proteome</keyword>
<organism evidence="17 18">
    <name type="scientific">Lishizhenia tianjinensis</name>
    <dbReference type="NCBI Taxonomy" id="477690"/>
    <lineage>
        <taxon>Bacteria</taxon>
        <taxon>Pseudomonadati</taxon>
        <taxon>Bacteroidota</taxon>
        <taxon>Flavobacteriia</taxon>
        <taxon>Flavobacteriales</taxon>
        <taxon>Crocinitomicaceae</taxon>
        <taxon>Lishizhenia</taxon>
    </lineage>
</organism>
<keyword evidence="10" id="KW-0413">Isomerase</keyword>
<dbReference type="PANTHER" id="PTHR11070">
    <property type="entry name" value="UVRD / RECB / PCRA DNA HELICASE FAMILY MEMBER"/>
    <property type="match status" value="1"/>
</dbReference>
<evidence type="ECO:0000256" key="1">
    <source>
        <dbReference type="ARBA" id="ARBA00022722"/>
    </source>
</evidence>
<name>A0A1I7AMN4_9FLAO</name>
<dbReference type="InterPro" id="IPR014017">
    <property type="entry name" value="DNA_helicase_UvrD-like_C"/>
</dbReference>
<dbReference type="InterPro" id="IPR014016">
    <property type="entry name" value="UvrD-like_ATP-bd"/>
</dbReference>
<keyword evidence="5 14" id="KW-0347">Helicase</keyword>
<dbReference type="InterPro" id="IPR022765">
    <property type="entry name" value="Dna2/Cas4_DUF83"/>
</dbReference>
<evidence type="ECO:0000259" key="16">
    <source>
        <dbReference type="PROSITE" id="PS51217"/>
    </source>
</evidence>
<evidence type="ECO:0000256" key="5">
    <source>
        <dbReference type="ARBA" id="ARBA00022806"/>
    </source>
</evidence>
<dbReference type="SUPFAM" id="SSF52540">
    <property type="entry name" value="P-loop containing nucleoside triphosphate hydrolases"/>
    <property type="match status" value="1"/>
</dbReference>
<dbReference type="EMBL" id="FPAS01000003">
    <property type="protein sequence ID" value="SFT76113.1"/>
    <property type="molecule type" value="Genomic_DNA"/>
</dbReference>